<dbReference type="EMBL" id="WMII01000017">
    <property type="protein sequence ID" value="MTH65845.1"/>
    <property type="molecule type" value="Genomic_DNA"/>
</dbReference>
<comment type="caution">
    <text evidence="3">The sequence shown here is derived from an EMBL/GenBank/DDBJ whole genome shotgun (WGS) entry which is preliminary data.</text>
</comment>
<evidence type="ECO:0000256" key="1">
    <source>
        <dbReference type="SAM" id="Coils"/>
    </source>
</evidence>
<dbReference type="InterPro" id="IPR006668">
    <property type="entry name" value="Mg_transptr_MgtE_intracell_dom"/>
</dbReference>
<proteinExistence type="predicted"/>
<reference evidence="3 4" key="1">
    <citation type="submission" date="2019-11" db="EMBL/GenBank/DDBJ databases">
        <authorList>
            <person name="Dong K."/>
        </authorList>
    </citation>
    <scope>NUCLEOTIDE SEQUENCE [LARGE SCALE GENOMIC DNA]</scope>
    <source>
        <strain evidence="3 4">DK608</strain>
    </source>
</reference>
<keyword evidence="4" id="KW-1185">Reference proteome</keyword>
<evidence type="ECO:0000259" key="2">
    <source>
        <dbReference type="Pfam" id="PF03448"/>
    </source>
</evidence>
<name>A0A6L6IZA7_9RHOB</name>
<feature type="coiled-coil region" evidence="1">
    <location>
        <begin position="64"/>
        <end position="98"/>
    </location>
</feature>
<keyword evidence="1" id="KW-0175">Coiled coil</keyword>
<dbReference type="SUPFAM" id="SSF158791">
    <property type="entry name" value="MgtE N-terminal domain-like"/>
    <property type="match status" value="1"/>
</dbReference>
<dbReference type="AlphaFoldDB" id="A0A6L6IZA7"/>
<evidence type="ECO:0000313" key="4">
    <source>
        <dbReference type="Proteomes" id="UP000478740"/>
    </source>
</evidence>
<dbReference type="Proteomes" id="UP000478740">
    <property type="component" value="Unassembled WGS sequence"/>
</dbReference>
<dbReference type="Gene3D" id="1.10.220.30">
    <property type="match status" value="1"/>
</dbReference>
<dbReference type="RefSeq" id="WP_155045721.1">
    <property type="nucleotide sequence ID" value="NZ_WMIH01000019.1"/>
</dbReference>
<feature type="domain" description="Magnesium transporter MgtE intracellular" evidence="2">
    <location>
        <begin position="115"/>
        <end position="171"/>
    </location>
</feature>
<sequence length="182" mass="20017">MRKHVLSVLGGVMVLAAATQAVMFLDGRDRMRAHAEPGALLSGCTDVPEAVALADTLRQRGLRIERYMQDIDRRKSELAVAEKQLTDKLIELRKLRQQIRDHDTGSSRAQNDDIARIIALYDQMKPEQAAMVLSNLPPDFAAQILARVQPETGARIMASVDPGQAALLTSYMGAVRARGMNP</sequence>
<organism evidence="3 4">
    <name type="scientific">Paracoccus shanxieyensis</name>
    <dbReference type="NCBI Taxonomy" id="2675752"/>
    <lineage>
        <taxon>Bacteria</taxon>
        <taxon>Pseudomonadati</taxon>
        <taxon>Pseudomonadota</taxon>
        <taxon>Alphaproteobacteria</taxon>
        <taxon>Rhodobacterales</taxon>
        <taxon>Paracoccaceae</taxon>
        <taxon>Paracoccus</taxon>
    </lineage>
</organism>
<dbReference type="Pfam" id="PF03448">
    <property type="entry name" value="MgtE_N"/>
    <property type="match status" value="1"/>
</dbReference>
<evidence type="ECO:0000313" key="3">
    <source>
        <dbReference type="EMBL" id="MTH65845.1"/>
    </source>
</evidence>
<accession>A0A6L6IZA7</accession>
<gene>
    <name evidence="3" type="ORF">GL284_16355</name>
</gene>
<protein>
    <recommendedName>
        <fullName evidence="2">Magnesium transporter MgtE intracellular domain-containing protein</fullName>
    </recommendedName>
</protein>